<feature type="binding site" evidence="10">
    <location>
        <position position="60"/>
    </location>
    <ligand>
        <name>substrate</name>
    </ligand>
</feature>
<comment type="subcellular location">
    <subcellularLocation>
        <location evidence="10">Cytoplasm</location>
    </subcellularLocation>
</comment>
<feature type="binding site" evidence="10">
    <location>
        <position position="201"/>
    </location>
    <ligand>
        <name>ATP</name>
        <dbReference type="ChEBI" id="CHEBI:30616"/>
    </ligand>
</feature>
<dbReference type="RefSeq" id="WP_183345776.1">
    <property type="nucleotide sequence ID" value="NZ_BLXY01000001.1"/>
</dbReference>
<dbReference type="InterPro" id="IPR013035">
    <property type="entry name" value="PEP_carboxykinase_C"/>
</dbReference>
<dbReference type="CDD" id="cd00484">
    <property type="entry name" value="PEPCK_ATP"/>
    <property type="match status" value="1"/>
</dbReference>
<reference evidence="11" key="2">
    <citation type="journal article" date="2021" name="Int. J. Syst. Evol. Microbiol.">
        <title>Geomonas silvestris sp. nov., Geomonas paludis sp. nov. and Geomonas limicola sp. nov., isolated from terrestrial environments, and emended description of the genus Geomonas.</title>
        <authorList>
            <person name="Itoh H."/>
            <person name="Xu Z."/>
            <person name="Masuda Y."/>
            <person name="Ushijima N."/>
            <person name="Hayakawa C."/>
            <person name="Shiratori Y."/>
            <person name="Senoo K."/>
        </authorList>
    </citation>
    <scope>NUCLEOTIDE SEQUENCE</scope>
    <source>
        <strain evidence="11">Red736</strain>
    </source>
</reference>
<comment type="caution">
    <text evidence="10">Lacks conserved residue(s) required for the propagation of feature annotation.</text>
</comment>
<keyword evidence="5 10" id="KW-0547">Nucleotide-binding</keyword>
<evidence type="ECO:0000256" key="6">
    <source>
        <dbReference type="ARBA" id="ARBA00022793"/>
    </source>
</evidence>
<dbReference type="InterPro" id="IPR001272">
    <property type="entry name" value="PEP_carboxykinase_ATP"/>
</dbReference>
<evidence type="ECO:0000256" key="2">
    <source>
        <dbReference type="ARBA" id="ARBA00006052"/>
    </source>
</evidence>
<name>A0A6V8MSQ9_9BACT</name>
<dbReference type="Gene3D" id="3.90.228.20">
    <property type="match status" value="1"/>
</dbReference>
<evidence type="ECO:0000256" key="5">
    <source>
        <dbReference type="ARBA" id="ARBA00022741"/>
    </source>
</evidence>
<keyword evidence="6 10" id="KW-0210">Decarboxylase</keyword>
<gene>
    <name evidence="11" type="primary">pckA2</name>
    <name evidence="10 12" type="synonym">pckA</name>
    <name evidence="11" type="ORF">GMPD_10390</name>
    <name evidence="12" type="ORF">M1B72_18010</name>
</gene>
<dbReference type="Proteomes" id="UP000831485">
    <property type="component" value="Chromosome"/>
</dbReference>
<keyword evidence="12" id="KW-0808">Transferase</keyword>
<keyword evidence="10" id="KW-0464">Manganese</keyword>
<dbReference type="InterPro" id="IPR015994">
    <property type="entry name" value="PEPCK_ATP_CS"/>
</dbReference>
<feature type="binding site" evidence="10">
    <location>
        <position position="201"/>
    </location>
    <ligand>
        <name>substrate</name>
    </ligand>
</feature>
<feature type="binding site" evidence="10">
    <location>
        <position position="323"/>
    </location>
    <ligand>
        <name>substrate</name>
    </ligand>
</feature>
<dbReference type="GO" id="GO:0016301">
    <property type="term" value="F:kinase activity"/>
    <property type="evidence" value="ECO:0007669"/>
    <property type="project" value="UniProtKB-KW"/>
</dbReference>
<organism evidence="11 13">
    <name type="scientific">Geomonas paludis</name>
    <dbReference type="NCBI Taxonomy" id="2740185"/>
    <lineage>
        <taxon>Bacteria</taxon>
        <taxon>Pseudomonadati</taxon>
        <taxon>Thermodesulfobacteriota</taxon>
        <taxon>Desulfuromonadia</taxon>
        <taxon>Geobacterales</taxon>
        <taxon>Geobacteraceae</taxon>
        <taxon>Geomonas</taxon>
    </lineage>
</organism>
<reference evidence="13" key="1">
    <citation type="submission" date="2020-06" db="EMBL/GenBank/DDBJ databases">
        <title>Draft genomic sequecing of Geomonas sp. Red736.</title>
        <authorList>
            <person name="Itoh H."/>
            <person name="Xu Z.X."/>
            <person name="Ushijima N."/>
            <person name="Masuda Y."/>
            <person name="Shiratori Y."/>
            <person name="Senoo K."/>
        </authorList>
    </citation>
    <scope>NUCLEOTIDE SEQUENCE [LARGE SCALE GENOMIC DNA]</scope>
    <source>
        <strain evidence="13">Red736</strain>
    </source>
</reference>
<feature type="binding site" evidence="10">
    <location>
        <begin position="236"/>
        <end position="244"/>
    </location>
    <ligand>
        <name>ATP</name>
        <dbReference type="ChEBI" id="CHEBI:30616"/>
    </ligand>
</feature>
<evidence type="ECO:0000313" key="11">
    <source>
        <dbReference type="EMBL" id="GFO63120.1"/>
    </source>
</evidence>
<dbReference type="NCBIfam" id="TIGR00224">
    <property type="entry name" value="pckA"/>
    <property type="match status" value="1"/>
</dbReference>
<dbReference type="Pfam" id="PF01293">
    <property type="entry name" value="PEPCK_ATP"/>
    <property type="match status" value="1"/>
</dbReference>
<dbReference type="InterPro" id="IPR008210">
    <property type="entry name" value="PEP_carboxykinase_N"/>
</dbReference>
<evidence type="ECO:0000256" key="9">
    <source>
        <dbReference type="ARBA" id="ARBA00047371"/>
    </source>
</evidence>
<dbReference type="GO" id="GO:0006094">
    <property type="term" value="P:gluconeogenesis"/>
    <property type="evidence" value="ECO:0007669"/>
    <property type="project" value="UniProtKB-UniRule"/>
</dbReference>
<dbReference type="Gene3D" id="3.40.449.10">
    <property type="entry name" value="Phosphoenolpyruvate Carboxykinase, domain 1"/>
    <property type="match status" value="1"/>
</dbReference>
<reference evidence="12" key="3">
    <citation type="submission" date="2022-04" db="EMBL/GenBank/DDBJ databases">
        <authorList>
            <person name="Liu G."/>
        </authorList>
    </citation>
    <scope>NUCLEOTIDE SEQUENCE</scope>
    <source>
        <strain evidence="12">RG22</strain>
    </source>
</reference>
<dbReference type="HAMAP" id="MF_00453">
    <property type="entry name" value="PEPCK_ATP"/>
    <property type="match status" value="1"/>
</dbReference>
<keyword evidence="8 10" id="KW-0456">Lyase</keyword>
<dbReference type="PANTHER" id="PTHR30031">
    <property type="entry name" value="PHOSPHOENOLPYRUVATE CARBOXYKINASE ATP"/>
    <property type="match status" value="1"/>
</dbReference>
<accession>A0A6V8MSQ9</accession>
<evidence type="ECO:0000256" key="4">
    <source>
        <dbReference type="ARBA" id="ARBA00022432"/>
    </source>
</evidence>
<keyword evidence="4 10" id="KW-0312">Gluconeogenesis</keyword>
<comment type="cofactor">
    <cofactor evidence="10">
        <name>Mn(2+)</name>
        <dbReference type="ChEBI" id="CHEBI:29035"/>
    </cofactor>
    <text evidence="10">Binds 1 Mn(2+) ion per subunit.</text>
</comment>
<dbReference type="GO" id="GO:0005829">
    <property type="term" value="C:cytosol"/>
    <property type="evidence" value="ECO:0007669"/>
    <property type="project" value="TreeGrafter"/>
</dbReference>
<evidence type="ECO:0000256" key="8">
    <source>
        <dbReference type="ARBA" id="ARBA00023239"/>
    </source>
</evidence>
<sequence>MRLNDITRGNGLEQHGIHNANLIYWTSPTSVLYEQVVRRGEGLISHLGALAVKTGHYTGRAANDKFIVDEPSSSAHINWGKVNRPFPPEKFDALYRKMCNYMQGRDLFVQDCFAGASPDHRIPVRIITERAWHSLFARNMFLRATQEELLTHKTEFTVIDLPAFHAQPSVDGTNSEAFIIINFARKMVIIGGTSYAGEIKKSIFTVLNYLLPQKNVMSMHCSANTGPKGDVAIFFGLSGTGKTTLSAAPNRLLIGDDEHGWDEDGVFNFEGGCYAKVINLSSESEPEIYQCTRRFGTILENVAIDTISRRVDLDDASFTENTRASYPITHIPSIIPGGTGGHPSNVIMLTCDAFGVLPPIARLTAEQAMYHFLSGYTAKVAGTEAGVTEPQATFSTCFGAPFMALRPSLYADLLGKKIGSNKVDCWLVNTGWSGGGPGVGARMKIAYSRALVNAALDGTLSAGSFAKDPVFGLDIPTNCPGVPAEILNARNAWSDKAAYDAAAQKLVEMFRKNFEQFKDTASPEIASVL</sequence>
<proteinExistence type="inferred from homology"/>
<dbReference type="NCBIfam" id="NF006821">
    <property type="entry name" value="PRK09344.1-3"/>
    <property type="match status" value="1"/>
</dbReference>
<evidence type="ECO:0000256" key="10">
    <source>
        <dbReference type="HAMAP-Rule" id="MF_00453"/>
    </source>
</evidence>
<comment type="catalytic activity">
    <reaction evidence="9 10">
        <text>oxaloacetate + ATP = phosphoenolpyruvate + ADP + CO2</text>
        <dbReference type="Rhea" id="RHEA:18617"/>
        <dbReference type="ChEBI" id="CHEBI:16452"/>
        <dbReference type="ChEBI" id="CHEBI:16526"/>
        <dbReference type="ChEBI" id="CHEBI:30616"/>
        <dbReference type="ChEBI" id="CHEBI:58702"/>
        <dbReference type="ChEBI" id="CHEBI:456216"/>
        <dbReference type="EC" id="4.1.1.49"/>
    </reaction>
</comment>
<evidence type="ECO:0000313" key="13">
    <source>
        <dbReference type="Proteomes" id="UP000568888"/>
    </source>
</evidence>
<dbReference type="Gene3D" id="2.170.8.10">
    <property type="entry name" value="Phosphoenolpyruvate Carboxykinase, domain 2"/>
    <property type="match status" value="1"/>
</dbReference>
<feature type="binding site" evidence="10">
    <location>
        <position position="285"/>
    </location>
    <ligand>
        <name>ATP</name>
        <dbReference type="ChEBI" id="CHEBI:30616"/>
    </ligand>
</feature>
<dbReference type="UniPathway" id="UPA00138"/>
<comment type="function">
    <text evidence="10">Involved in the gluconeogenesis. Catalyzes the conversion of oxaloacetate (OAA) to phosphoenolpyruvate (PEP) through direct phosphoryl transfer between the nucleoside triphosphate and OAA.</text>
</comment>
<dbReference type="PIRSF" id="PIRSF006294">
    <property type="entry name" value="PEP_crbxkin"/>
    <property type="match status" value="1"/>
</dbReference>
<keyword evidence="14" id="KW-1185">Reference proteome</keyword>
<dbReference type="SUPFAM" id="SSF68923">
    <property type="entry name" value="PEP carboxykinase N-terminal domain"/>
    <property type="match status" value="1"/>
</dbReference>
<dbReference type="EMBL" id="BLXY01000001">
    <property type="protein sequence ID" value="GFO63120.1"/>
    <property type="molecule type" value="Genomic_DNA"/>
</dbReference>
<dbReference type="PANTHER" id="PTHR30031:SF0">
    <property type="entry name" value="PHOSPHOENOLPYRUVATE CARBOXYKINASE (ATP)"/>
    <property type="match status" value="1"/>
</dbReference>
<protein>
    <recommendedName>
        <fullName evidence="3 10">Phosphoenolpyruvate carboxykinase (ATP)</fullName>
        <shortName evidence="10">PCK</shortName>
        <shortName evidence="10">PEP carboxykinase</shortName>
        <shortName evidence="10">PEPCK</shortName>
        <ecNumber evidence="3 10">4.1.1.49</ecNumber>
    </recommendedName>
</protein>
<dbReference type="EMBL" id="CP096574">
    <property type="protein sequence ID" value="UPU35318.1"/>
    <property type="molecule type" value="Genomic_DNA"/>
</dbReference>
<dbReference type="AlphaFoldDB" id="A0A6V8MSQ9"/>
<evidence type="ECO:0000313" key="14">
    <source>
        <dbReference type="Proteomes" id="UP000831485"/>
    </source>
</evidence>
<feature type="binding site" evidence="10">
    <location>
        <position position="220"/>
    </location>
    <ligand>
        <name>ATP</name>
        <dbReference type="ChEBI" id="CHEBI:30616"/>
    </ligand>
</feature>
<keyword evidence="10" id="KW-0963">Cytoplasm</keyword>
<dbReference type="GO" id="GO:0005524">
    <property type="term" value="F:ATP binding"/>
    <property type="evidence" value="ECO:0007669"/>
    <property type="project" value="UniProtKB-UniRule"/>
</dbReference>
<comment type="similarity">
    <text evidence="2 10">Belongs to the phosphoenolpyruvate carboxykinase (ATP) family.</text>
</comment>
<feature type="binding site" evidence="10">
    <location>
        <position position="448"/>
    </location>
    <ligand>
        <name>ATP</name>
        <dbReference type="ChEBI" id="CHEBI:30616"/>
    </ligand>
</feature>
<dbReference type="Proteomes" id="UP000568888">
    <property type="component" value="Unassembled WGS sequence"/>
</dbReference>
<keyword evidence="10" id="KW-0479">Metal-binding</keyword>
<feature type="binding site" evidence="10">
    <location>
        <position position="195"/>
    </location>
    <ligand>
        <name>substrate</name>
    </ligand>
</feature>
<comment type="pathway">
    <text evidence="1 10">Carbohydrate biosynthesis; gluconeogenesis.</text>
</comment>
<evidence type="ECO:0000256" key="7">
    <source>
        <dbReference type="ARBA" id="ARBA00022840"/>
    </source>
</evidence>
<dbReference type="GO" id="GO:0046872">
    <property type="term" value="F:metal ion binding"/>
    <property type="evidence" value="ECO:0007669"/>
    <property type="project" value="UniProtKB-KW"/>
</dbReference>
<dbReference type="GO" id="GO:0004612">
    <property type="term" value="F:phosphoenolpyruvate carboxykinase (ATP) activity"/>
    <property type="evidence" value="ECO:0007669"/>
    <property type="project" value="UniProtKB-UniRule"/>
</dbReference>
<feature type="binding site" evidence="10">
    <location>
        <position position="323"/>
    </location>
    <ligand>
        <name>ATP</name>
        <dbReference type="ChEBI" id="CHEBI:30616"/>
    </ligand>
</feature>
<feature type="binding site" evidence="10">
    <location>
        <position position="220"/>
    </location>
    <ligand>
        <name>Mn(2+)</name>
        <dbReference type="ChEBI" id="CHEBI:29035"/>
    </ligand>
</feature>
<keyword evidence="11" id="KW-0670">Pyruvate</keyword>
<evidence type="ECO:0000313" key="12">
    <source>
        <dbReference type="EMBL" id="UPU35318.1"/>
    </source>
</evidence>
<dbReference type="NCBIfam" id="NF006820">
    <property type="entry name" value="PRK09344.1-2"/>
    <property type="match status" value="1"/>
</dbReference>
<keyword evidence="7 10" id="KW-0067">ATP-binding</keyword>
<feature type="binding site" evidence="10">
    <location>
        <position position="201"/>
    </location>
    <ligand>
        <name>Mn(2+)</name>
        <dbReference type="ChEBI" id="CHEBI:29035"/>
    </ligand>
</feature>
<evidence type="ECO:0000256" key="3">
    <source>
        <dbReference type="ARBA" id="ARBA00012363"/>
    </source>
</evidence>
<dbReference type="EC" id="4.1.1.49" evidence="3 10"/>
<dbReference type="SUPFAM" id="SSF53795">
    <property type="entry name" value="PEP carboxykinase-like"/>
    <property type="match status" value="1"/>
</dbReference>
<feature type="binding site" evidence="10">
    <location>
        <position position="257"/>
    </location>
    <ligand>
        <name>Mn(2+)</name>
        <dbReference type="ChEBI" id="CHEBI:29035"/>
    </ligand>
</feature>
<evidence type="ECO:0000256" key="1">
    <source>
        <dbReference type="ARBA" id="ARBA00004742"/>
    </source>
</evidence>
<keyword evidence="11" id="KW-0418">Kinase</keyword>
<dbReference type="PROSITE" id="PS00532">
    <property type="entry name" value="PEPCK_ATP"/>
    <property type="match status" value="1"/>
</dbReference>